<organism evidence="5 6">
    <name type="scientific">Pendulispora brunnea</name>
    <dbReference type="NCBI Taxonomy" id="2905690"/>
    <lineage>
        <taxon>Bacteria</taxon>
        <taxon>Pseudomonadati</taxon>
        <taxon>Myxococcota</taxon>
        <taxon>Myxococcia</taxon>
        <taxon>Myxococcales</taxon>
        <taxon>Sorangiineae</taxon>
        <taxon>Pendulisporaceae</taxon>
        <taxon>Pendulispora</taxon>
    </lineage>
</organism>
<dbReference type="PROSITE" id="PS00868">
    <property type="entry name" value="CYS_MET_METAB_PP"/>
    <property type="match status" value="1"/>
</dbReference>
<evidence type="ECO:0000256" key="2">
    <source>
        <dbReference type="ARBA" id="ARBA00022898"/>
    </source>
</evidence>
<feature type="region of interest" description="Disordered" evidence="4">
    <location>
        <begin position="400"/>
        <end position="441"/>
    </location>
</feature>
<dbReference type="InterPro" id="IPR015424">
    <property type="entry name" value="PyrdxlP-dep_Trfase"/>
</dbReference>
<evidence type="ECO:0000256" key="1">
    <source>
        <dbReference type="ARBA" id="ARBA00001933"/>
    </source>
</evidence>
<feature type="compositionally biased region" description="Basic and acidic residues" evidence="4">
    <location>
        <begin position="432"/>
        <end position="441"/>
    </location>
</feature>
<dbReference type="CDD" id="cd00614">
    <property type="entry name" value="CGS_like"/>
    <property type="match status" value="1"/>
</dbReference>
<dbReference type="Gene3D" id="3.40.640.10">
    <property type="entry name" value="Type I PLP-dependent aspartate aminotransferase-like (Major domain)"/>
    <property type="match status" value="1"/>
</dbReference>
<keyword evidence="5" id="KW-0808">Transferase</keyword>
<dbReference type="Pfam" id="PF01053">
    <property type="entry name" value="Cys_Met_Meta_PP"/>
    <property type="match status" value="1"/>
</dbReference>
<dbReference type="GO" id="GO:0008483">
    <property type="term" value="F:transaminase activity"/>
    <property type="evidence" value="ECO:0007669"/>
    <property type="project" value="UniProtKB-KW"/>
</dbReference>
<keyword evidence="5" id="KW-0032">Aminotransferase</keyword>
<comment type="similarity">
    <text evidence="3">Belongs to the trans-sulfuration enzymes family.</text>
</comment>
<keyword evidence="6" id="KW-1185">Reference proteome</keyword>
<dbReference type="PANTHER" id="PTHR43379">
    <property type="entry name" value="CYSTATHIONINE GAMMA-SYNTHASE"/>
    <property type="match status" value="1"/>
</dbReference>
<name>A0ABZ2K420_9BACT</name>
<dbReference type="SUPFAM" id="SSF53383">
    <property type="entry name" value="PLP-dependent transferases"/>
    <property type="match status" value="1"/>
</dbReference>
<accession>A0ABZ2K420</accession>
<dbReference type="InterPro" id="IPR015422">
    <property type="entry name" value="PyrdxlP-dep_Trfase_small"/>
</dbReference>
<evidence type="ECO:0000256" key="4">
    <source>
        <dbReference type="SAM" id="MobiDB-lite"/>
    </source>
</evidence>
<dbReference type="InterPro" id="IPR000277">
    <property type="entry name" value="Cys/Met-Metab_PyrdxlP-dep_enz"/>
</dbReference>
<proteinExistence type="inferred from homology"/>
<dbReference type="Proteomes" id="UP001379533">
    <property type="component" value="Chromosome"/>
</dbReference>
<protein>
    <submittedName>
        <fullName evidence="5">Aminotransferase class I/II-fold pyridoxal phosphate-dependent enzyme</fullName>
    </submittedName>
</protein>
<dbReference type="InterPro" id="IPR044639">
    <property type="entry name" value="CGS1/2"/>
</dbReference>
<sequence length="441" mass="47600">MTSQLEKHHDIATVAIHGGEERGKAHDAVTTPIVCTATYTFSSTDALRDHFEGRIEREEYGRYGNPTVRAAERKLAALDGAEDCALFASGMAALTTTLLAMLKSGEHVVLTADVYRRTRQFVGTFLAKFGIESTLVPPGDLEACKAAIIPGKTKLLITESPTNPYLRLADIPRLAELKKTTGARGLKLLVDSTFATPINQRPIELGADLVVHSCTKYLGGHNDLLAGSVAGSEALVSALRDTRGVLGGVLDPHAAYLLLRGVKTLALRVERQNQTALRVAQWLEAHPGIERVFYPGLPSHPDAAIANQLRGHGGVISFLVRGDLDTTSRFIDACKLATIAPSLGGVETLIEQPALMSHYELTTEERLKIGIRENLVRLSVGLEDADDLIVDFSRALESIAHSQSSESPESPESEDERDTIRLPKAKNVSAAAKDEAVSHVR</sequence>
<comment type="cofactor">
    <cofactor evidence="1 3">
        <name>pyridoxal 5'-phosphate</name>
        <dbReference type="ChEBI" id="CHEBI:597326"/>
    </cofactor>
</comment>
<dbReference type="InterPro" id="IPR015421">
    <property type="entry name" value="PyrdxlP-dep_Trfase_major"/>
</dbReference>
<gene>
    <name evidence="5" type="ORF">LZC95_36595</name>
</gene>
<reference evidence="5 6" key="1">
    <citation type="submission" date="2021-12" db="EMBL/GenBank/DDBJ databases">
        <title>Discovery of the Pendulisporaceae a myxobacterial family with distinct sporulation behavior and unique specialized metabolism.</title>
        <authorList>
            <person name="Garcia R."/>
            <person name="Popoff A."/>
            <person name="Bader C.D."/>
            <person name="Loehr J."/>
            <person name="Walesch S."/>
            <person name="Walt C."/>
            <person name="Boldt J."/>
            <person name="Bunk B."/>
            <person name="Haeckl F.J.F.P.J."/>
            <person name="Gunesch A.P."/>
            <person name="Birkelbach J."/>
            <person name="Nuebel U."/>
            <person name="Pietschmann T."/>
            <person name="Bach T."/>
            <person name="Mueller R."/>
        </authorList>
    </citation>
    <scope>NUCLEOTIDE SEQUENCE [LARGE SCALE GENOMIC DNA]</scope>
    <source>
        <strain evidence="5 6">MSr12523</strain>
    </source>
</reference>
<dbReference type="PIRSF" id="PIRSF001434">
    <property type="entry name" value="CGS"/>
    <property type="match status" value="1"/>
</dbReference>
<dbReference type="Gene3D" id="3.90.1150.10">
    <property type="entry name" value="Aspartate Aminotransferase, domain 1"/>
    <property type="match status" value="1"/>
</dbReference>
<dbReference type="InterPro" id="IPR054542">
    <property type="entry name" value="Cys_met_metab_PP"/>
</dbReference>
<evidence type="ECO:0000256" key="3">
    <source>
        <dbReference type="RuleBase" id="RU362118"/>
    </source>
</evidence>
<keyword evidence="2 3" id="KW-0663">Pyridoxal phosphate</keyword>
<dbReference type="PANTHER" id="PTHR43379:SF1">
    <property type="entry name" value="CYSTATHIONINE GAMMA-SYNTHASE 1, CHLOROPLASTIC-RELATED"/>
    <property type="match status" value="1"/>
</dbReference>
<dbReference type="EMBL" id="CP089982">
    <property type="protein sequence ID" value="WXA91957.1"/>
    <property type="molecule type" value="Genomic_DNA"/>
</dbReference>
<evidence type="ECO:0000313" key="5">
    <source>
        <dbReference type="EMBL" id="WXA91957.1"/>
    </source>
</evidence>
<dbReference type="RefSeq" id="WP_394842574.1">
    <property type="nucleotide sequence ID" value="NZ_CP089982.1"/>
</dbReference>
<evidence type="ECO:0000313" key="6">
    <source>
        <dbReference type="Proteomes" id="UP001379533"/>
    </source>
</evidence>